<reference evidence="1 2" key="1">
    <citation type="submission" date="2023-04" db="EMBL/GenBank/DDBJ databases">
        <title>YMD61, complete Genome.</title>
        <authorList>
            <person name="Zhang J."/>
        </authorList>
    </citation>
    <scope>NUCLEOTIDE SEQUENCE [LARGE SCALE GENOMIC DNA]</scope>
    <source>
        <strain evidence="1 2">YMD61</strain>
    </source>
</reference>
<organism evidence="1 2">
    <name type="scientific">Fuscovulum ytuae</name>
    <dbReference type="NCBI Taxonomy" id="3042299"/>
    <lineage>
        <taxon>Bacteria</taxon>
        <taxon>Pseudomonadati</taxon>
        <taxon>Pseudomonadota</taxon>
        <taxon>Alphaproteobacteria</taxon>
        <taxon>Rhodobacterales</taxon>
        <taxon>Paracoccaceae</taxon>
        <taxon>Fuscovulum</taxon>
    </lineage>
</organism>
<sequence length="244" mass="26852">MMSSLPPEQLLLMLQGLVRDAPALPSGERLGETEARWLGRADALLSAFGQVNQVVSFRVARENLGTIRHDRNSLMQPLFDALSHLELLVPAELQGAFIRAGDTWNGYAALVQIVQRECKSLFIVDPYMDASVFLDLVPHMVASQSIRLLTARQPPLLPALVAASNKWNGTKDRTTPDVETRLAPSGRLHDRLIIVDGNDAWLVSQSLKDIAKKSPASVTRADVELAKLKAAAYDELWLESRPVA</sequence>
<evidence type="ECO:0000313" key="2">
    <source>
        <dbReference type="Proteomes" id="UP001230978"/>
    </source>
</evidence>
<keyword evidence="2" id="KW-1185">Reference proteome</keyword>
<name>A0ABY8Q7D5_9RHOB</name>
<gene>
    <name evidence="1" type="ORF">QF092_02880</name>
</gene>
<dbReference type="RefSeq" id="WP_281467461.1">
    <property type="nucleotide sequence ID" value="NZ_CP124535.1"/>
</dbReference>
<evidence type="ECO:0000313" key="1">
    <source>
        <dbReference type="EMBL" id="WGV16778.1"/>
    </source>
</evidence>
<accession>A0ABY8Q7D5</accession>
<protein>
    <submittedName>
        <fullName evidence="1">Uncharacterized protein</fullName>
    </submittedName>
</protein>
<dbReference type="Proteomes" id="UP001230978">
    <property type="component" value="Chromosome"/>
</dbReference>
<proteinExistence type="predicted"/>
<dbReference type="EMBL" id="CP124535">
    <property type="protein sequence ID" value="WGV16778.1"/>
    <property type="molecule type" value="Genomic_DNA"/>
</dbReference>